<evidence type="ECO:0000313" key="2">
    <source>
        <dbReference type="Proteomes" id="UP000190080"/>
    </source>
</evidence>
<dbReference type="EMBL" id="MZGV01000015">
    <property type="protein sequence ID" value="OPJ62451.1"/>
    <property type="molecule type" value="Genomic_DNA"/>
</dbReference>
<reference evidence="1 2" key="1">
    <citation type="submission" date="2017-03" db="EMBL/GenBank/DDBJ databases">
        <title>Genome sequence of Clostridium oryzae DSM 28571.</title>
        <authorList>
            <person name="Poehlein A."/>
            <person name="Daniel R."/>
        </authorList>
    </citation>
    <scope>NUCLEOTIDE SEQUENCE [LARGE SCALE GENOMIC DNA]</scope>
    <source>
        <strain evidence="1 2">DSM 28571</strain>
    </source>
</reference>
<dbReference type="OrthoDB" id="146245at2"/>
<proteinExistence type="predicted"/>
<dbReference type="STRING" id="1450648.CLORY_18200"/>
<gene>
    <name evidence="1" type="ORF">CLORY_18200</name>
</gene>
<name>A0A1V4IR00_9CLOT</name>
<sequence>MCFISISEFYNIYYDFKNKLACEQDSFHIICKTLSYFCGYLWEKSETTYNFNKNYVIGYKVQKNNNKSTDKLLKSILHVCDMIGKADQDIIKKQINIAAIEFSSDTGFFSEKLSKQYPSDFICSTKTFIQQCLSFDKAISGTEIVQALRNVWTINLLQSIFEENVYVSDAILGYSLLYPYTDNMLDNDDISMSDKLSFANRIAYKLSGKMPISIDELETKVFKLIDFIERQYSISENDFLYKCLQAINKYQFNSISLDKRKKTSKAAELIAITCEKGGMSVLTDGFIINGAISAELFLLCYITGVLLQLMDDFQDVVADKDNCHNTVFTEAVNTANMEAATNKLLNFTDAVVEYILVYSKSTFKHEIAKALLHYSKILIYFSINRNRKFYSREYINNIKKYYPYTPSYMDKFNKKLKKVMIKFKDINIGFSELLDIIT</sequence>
<protein>
    <submittedName>
        <fullName evidence="1">Uncharacterized protein</fullName>
    </submittedName>
</protein>
<comment type="caution">
    <text evidence="1">The sequence shown here is derived from an EMBL/GenBank/DDBJ whole genome shotgun (WGS) entry which is preliminary data.</text>
</comment>
<keyword evidence="2" id="KW-1185">Reference proteome</keyword>
<dbReference type="Proteomes" id="UP000190080">
    <property type="component" value="Unassembled WGS sequence"/>
</dbReference>
<dbReference type="AlphaFoldDB" id="A0A1V4IR00"/>
<organism evidence="1 2">
    <name type="scientific">Clostridium oryzae</name>
    <dbReference type="NCBI Taxonomy" id="1450648"/>
    <lineage>
        <taxon>Bacteria</taxon>
        <taxon>Bacillati</taxon>
        <taxon>Bacillota</taxon>
        <taxon>Clostridia</taxon>
        <taxon>Eubacteriales</taxon>
        <taxon>Clostridiaceae</taxon>
        <taxon>Clostridium</taxon>
    </lineage>
</organism>
<evidence type="ECO:0000313" key="1">
    <source>
        <dbReference type="EMBL" id="OPJ62451.1"/>
    </source>
</evidence>
<accession>A0A1V4IR00</accession>
<dbReference type="RefSeq" id="WP_079423501.1">
    <property type="nucleotide sequence ID" value="NZ_MZGV01000015.1"/>
</dbReference>